<reference evidence="1" key="1">
    <citation type="submission" date="2022-04" db="EMBL/GenBank/DDBJ databases">
        <title>Genome of the entomopathogenic fungus Entomophthora muscae.</title>
        <authorList>
            <person name="Elya C."/>
            <person name="Lovett B.R."/>
            <person name="Lee E."/>
            <person name="Macias A.M."/>
            <person name="Hajek A.E."/>
            <person name="De Bivort B.L."/>
            <person name="Kasson M.T."/>
            <person name="De Fine Licht H.H."/>
            <person name="Stajich J.E."/>
        </authorList>
    </citation>
    <scope>NUCLEOTIDE SEQUENCE</scope>
    <source>
        <strain evidence="1">Berkeley</strain>
    </source>
</reference>
<proteinExistence type="predicted"/>
<gene>
    <name evidence="1" type="ORF">DSO57_1035284</name>
</gene>
<protein>
    <submittedName>
        <fullName evidence="1">Uncharacterized protein</fullName>
    </submittedName>
</protein>
<accession>A0ACC2RQL8</accession>
<keyword evidence="2" id="KW-1185">Reference proteome</keyword>
<comment type="caution">
    <text evidence="1">The sequence shown here is derived from an EMBL/GenBank/DDBJ whole genome shotgun (WGS) entry which is preliminary data.</text>
</comment>
<sequence>MDWYVFLGSIFLVIGSLAVVMNGVLILVFLRMQERTRDIDLAGVLTVVDIVLAGITMCTNAVLLISGQDLSGLDSICSIKGPVDFLGLFSSALLVMLIAAIRYTSVFKLTFPNSLVLGMVGYSLGYVALVVVTVVRGEFSKSPSGIDCAPNALVSTSAASLVFMLGFSLLVFLLVTLACYLRICVLLMFQYEQKPSPLLWRIRLAIRPIMFVLIYFILIAPSSILIMLETFGSFVDIARKTSVVISVCLYSVSLANPCLALFAHSLFHNRLRACLLLVH</sequence>
<dbReference type="Proteomes" id="UP001165960">
    <property type="component" value="Unassembled WGS sequence"/>
</dbReference>
<dbReference type="EMBL" id="QTSX02006698">
    <property type="protein sequence ID" value="KAJ9052328.1"/>
    <property type="molecule type" value="Genomic_DNA"/>
</dbReference>
<name>A0ACC2RQL8_9FUNG</name>
<evidence type="ECO:0000313" key="1">
    <source>
        <dbReference type="EMBL" id="KAJ9052328.1"/>
    </source>
</evidence>
<organism evidence="1 2">
    <name type="scientific">Entomophthora muscae</name>
    <dbReference type="NCBI Taxonomy" id="34485"/>
    <lineage>
        <taxon>Eukaryota</taxon>
        <taxon>Fungi</taxon>
        <taxon>Fungi incertae sedis</taxon>
        <taxon>Zoopagomycota</taxon>
        <taxon>Entomophthoromycotina</taxon>
        <taxon>Entomophthoromycetes</taxon>
        <taxon>Entomophthorales</taxon>
        <taxon>Entomophthoraceae</taxon>
        <taxon>Entomophthora</taxon>
    </lineage>
</organism>
<evidence type="ECO:0000313" key="2">
    <source>
        <dbReference type="Proteomes" id="UP001165960"/>
    </source>
</evidence>